<protein>
    <submittedName>
        <fullName evidence="6">Energy-coupling factor transporter transmembrane protein EcfT</fullName>
    </submittedName>
</protein>
<reference evidence="6 7" key="1">
    <citation type="submission" date="2019-01" db="EMBL/GenBank/DDBJ databases">
        <authorList>
            <consortium name="Pathogen Informatics"/>
        </authorList>
    </citation>
    <scope>NUCLEOTIDE SEQUENCE [LARGE SCALE GENOMIC DNA]</scope>
    <source>
        <strain evidence="6 7">NCTC10183</strain>
    </source>
</reference>
<accession>A0A449A3B9</accession>
<evidence type="ECO:0000256" key="1">
    <source>
        <dbReference type="ARBA" id="ARBA00004141"/>
    </source>
</evidence>
<dbReference type="CDD" id="cd16914">
    <property type="entry name" value="EcfT"/>
    <property type="match status" value="1"/>
</dbReference>
<feature type="transmembrane region" description="Helical" evidence="5">
    <location>
        <begin position="283"/>
        <end position="304"/>
    </location>
</feature>
<dbReference type="RefSeq" id="WP_129620375.1">
    <property type="nucleotide sequence ID" value="NZ_LR214950.1"/>
</dbReference>
<gene>
    <name evidence="6" type="primary">ecfT</name>
    <name evidence="6" type="ORF">NCTC10183_00516</name>
</gene>
<dbReference type="STRING" id="29556.VO56_03125"/>
<dbReference type="PANTHER" id="PTHR33514">
    <property type="entry name" value="PROTEIN ABCI12, CHLOROPLASTIC"/>
    <property type="match status" value="1"/>
</dbReference>
<evidence type="ECO:0000313" key="6">
    <source>
        <dbReference type="EMBL" id="VEU58745.1"/>
    </source>
</evidence>
<dbReference type="Proteomes" id="UP000290568">
    <property type="component" value="Chromosome"/>
</dbReference>
<dbReference type="EMBL" id="LR214950">
    <property type="protein sequence ID" value="VEU58745.1"/>
    <property type="molecule type" value="Genomic_DNA"/>
</dbReference>
<feature type="transmembrane region" description="Helical" evidence="5">
    <location>
        <begin position="25"/>
        <end position="57"/>
    </location>
</feature>
<dbReference type="InterPro" id="IPR003339">
    <property type="entry name" value="ABC/ECF_trnsptr_transmembrane"/>
</dbReference>
<feature type="transmembrane region" description="Helical" evidence="5">
    <location>
        <begin position="186"/>
        <end position="207"/>
    </location>
</feature>
<proteinExistence type="predicted"/>
<dbReference type="AlphaFoldDB" id="A0A449A3B9"/>
<dbReference type="Pfam" id="PF02361">
    <property type="entry name" value="CbiQ"/>
    <property type="match status" value="1"/>
</dbReference>
<keyword evidence="2 5" id="KW-0812">Transmembrane</keyword>
<feature type="transmembrane region" description="Helical" evidence="5">
    <location>
        <begin position="69"/>
        <end position="88"/>
    </location>
</feature>
<organism evidence="6 7">
    <name type="scientific">Mycoplasmopsis gallinacea</name>
    <dbReference type="NCBI Taxonomy" id="29556"/>
    <lineage>
        <taxon>Bacteria</taxon>
        <taxon>Bacillati</taxon>
        <taxon>Mycoplasmatota</taxon>
        <taxon>Mycoplasmoidales</taxon>
        <taxon>Metamycoplasmataceae</taxon>
        <taxon>Mycoplasmopsis</taxon>
    </lineage>
</organism>
<name>A0A449A3B9_9BACT</name>
<evidence type="ECO:0000256" key="4">
    <source>
        <dbReference type="ARBA" id="ARBA00023136"/>
    </source>
</evidence>
<evidence type="ECO:0000256" key="5">
    <source>
        <dbReference type="SAM" id="Phobius"/>
    </source>
</evidence>
<evidence type="ECO:0000256" key="2">
    <source>
        <dbReference type="ARBA" id="ARBA00022692"/>
    </source>
</evidence>
<feature type="transmembrane region" description="Helical" evidence="5">
    <location>
        <begin position="152"/>
        <end position="174"/>
    </location>
</feature>
<dbReference type="GO" id="GO:0005886">
    <property type="term" value="C:plasma membrane"/>
    <property type="evidence" value="ECO:0007669"/>
    <property type="project" value="UniProtKB-ARBA"/>
</dbReference>
<evidence type="ECO:0000256" key="3">
    <source>
        <dbReference type="ARBA" id="ARBA00022989"/>
    </source>
</evidence>
<dbReference type="PANTHER" id="PTHR33514:SF13">
    <property type="entry name" value="PROTEIN ABCI12, CHLOROPLASTIC"/>
    <property type="match status" value="1"/>
</dbReference>
<keyword evidence="3 5" id="KW-1133">Transmembrane helix</keyword>
<dbReference type="OrthoDB" id="8075495at2"/>
<sequence length="323" mass="37139">MKSVFGRYIPGDNSFMYRLDPRIKILIAIFYIVFVFISQYFIDMVILLAPLIIVYLFTIKKVRPLISMLKFPIFVSLVILLVNIYSLTNYQVGIKGYYPTSFIKFFQGSEQKINIDSATFIINGALTTLKRGSTYRVEYGISMLTLNKTLSLFLRVYTMILSTTILTNTTRPILLTKALEDLMWPLKFLFVPVHIIAMIISIALRFIPTLLDEAQRIMKAQSSRGVDFKNGNIKEKVVAFTTLIIPLFISSFAKAEDLSNAMETRGYDPYEKRTKYRQLKLKWLDLFVVLFILSLMAFLIVNIVNPGINGGYLPSWYTLLKVV</sequence>
<keyword evidence="7" id="KW-1185">Reference proteome</keyword>
<evidence type="ECO:0000313" key="7">
    <source>
        <dbReference type="Proteomes" id="UP000290568"/>
    </source>
</evidence>
<comment type="subcellular location">
    <subcellularLocation>
        <location evidence="1">Membrane</location>
        <topology evidence="1">Multi-pass membrane protein</topology>
    </subcellularLocation>
</comment>
<keyword evidence="4 5" id="KW-0472">Membrane</keyword>